<dbReference type="Gene3D" id="2.40.30.170">
    <property type="match status" value="1"/>
</dbReference>
<proteinExistence type="predicted"/>
<sequence>MSRLFHLPGGRRGYEGQDGRARPAFAEAPAVKAVELAKYRMDQTSLASPVEGIVVSDDGLRPGLYITPGSYGFAILDFATLHFEFEVPWSEIGNFAEGAQVKILLSGKDGEFPGQVLPPLPNLKNNTCLVRIRLEKTEGLWPGMQGELILP</sequence>
<reference evidence="1 2" key="1">
    <citation type="journal article" date="2016" name="Nat. Commun.">
        <title>Thousands of microbial genomes shed light on interconnected biogeochemical processes in an aquifer system.</title>
        <authorList>
            <person name="Anantharaman K."/>
            <person name="Brown C.T."/>
            <person name="Hug L.A."/>
            <person name="Sharon I."/>
            <person name="Castelle C.J."/>
            <person name="Probst A.J."/>
            <person name="Thomas B.C."/>
            <person name="Singh A."/>
            <person name="Wilkins M.J."/>
            <person name="Karaoz U."/>
            <person name="Brodie E.L."/>
            <person name="Williams K.H."/>
            <person name="Hubbard S.S."/>
            <person name="Banfield J.F."/>
        </authorList>
    </citation>
    <scope>NUCLEOTIDE SEQUENCE [LARGE SCALE GENOMIC DNA]</scope>
</reference>
<gene>
    <name evidence="1" type="ORF">A2786_04590</name>
</gene>
<accession>A0A1G1VTU9</accession>
<evidence type="ECO:0000313" key="1">
    <source>
        <dbReference type="EMBL" id="OGY18744.1"/>
    </source>
</evidence>
<dbReference type="EMBL" id="MHCJ01000003">
    <property type="protein sequence ID" value="OGY18744.1"/>
    <property type="molecule type" value="Genomic_DNA"/>
</dbReference>
<dbReference type="AlphaFoldDB" id="A0A1G1VTU9"/>
<dbReference type="Proteomes" id="UP000179233">
    <property type="component" value="Unassembled WGS sequence"/>
</dbReference>
<protein>
    <submittedName>
        <fullName evidence="1">Uncharacterized protein</fullName>
    </submittedName>
</protein>
<organism evidence="1 2">
    <name type="scientific">Candidatus Chisholmbacteria bacterium RIFCSPHIGHO2_01_FULL_52_32</name>
    <dbReference type="NCBI Taxonomy" id="1797591"/>
    <lineage>
        <taxon>Bacteria</taxon>
        <taxon>Candidatus Chisholmiibacteriota</taxon>
    </lineage>
</organism>
<comment type="caution">
    <text evidence="1">The sequence shown here is derived from an EMBL/GenBank/DDBJ whole genome shotgun (WGS) entry which is preliminary data.</text>
</comment>
<name>A0A1G1VTU9_9BACT</name>
<evidence type="ECO:0000313" key="2">
    <source>
        <dbReference type="Proteomes" id="UP000179233"/>
    </source>
</evidence>